<accession>A0ABC9NDY3</accession>
<evidence type="ECO:0000313" key="2">
    <source>
        <dbReference type="EMBL" id="EDO55017.1"/>
    </source>
</evidence>
<gene>
    <name evidence="2" type="ORF">BACUNI_01540</name>
</gene>
<keyword evidence="1" id="KW-0812">Transmembrane</keyword>
<name>A0ABC9NDY3_BACUC</name>
<dbReference type="EMBL" id="AAYH02000040">
    <property type="protein sequence ID" value="EDO55017.1"/>
    <property type="molecule type" value="Genomic_DNA"/>
</dbReference>
<evidence type="ECO:0000256" key="1">
    <source>
        <dbReference type="SAM" id="Phobius"/>
    </source>
</evidence>
<dbReference type="Proteomes" id="UP000004110">
    <property type="component" value="Unassembled WGS sequence"/>
</dbReference>
<protein>
    <submittedName>
        <fullName evidence="2">Uncharacterized protein</fullName>
    </submittedName>
</protein>
<reference evidence="2" key="1">
    <citation type="submission" date="2007-06" db="EMBL/GenBank/DDBJ databases">
        <authorList>
            <person name="Fulton L."/>
            <person name="Clifton S."/>
            <person name="Fulton B."/>
            <person name="Xu J."/>
            <person name="Minx P."/>
            <person name="Pepin K.H."/>
            <person name="Johnson M."/>
            <person name="Thiruvilangam P."/>
            <person name="Bhonagiri V."/>
            <person name="Nash W.E."/>
            <person name="Mardis E.R."/>
            <person name="Wilson R.K."/>
        </authorList>
    </citation>
    <scope>NUCLEOTIDE SEQUENCE [LARGE SCALE GENOMIC DNA]</scope>
    <source>
        <strain evidence="2">ATCC 8492</strain>
    </source>
</reference>
<keyword evidence="3" id="KW-1185">Reference proteome</keyword>
<reference evidence="2" key="2">
    <citation type="submission" date="2013-11" db="EMBL/GenBank/DDBJ databases">
        <title>Draft genome sequence of Bacteroides uniformis (ATCC 8492).</title>
        <authorList>
            <person name="Sudarsanam P."/>
            <person name="Ley R."/>
            <person name="Guruge J."/>
            <person name="Turnbaugh P.J."/>
            <person name="Mahowald M."/>
            <person name="Liep D."/>
            <person name="Gordon J."/>
        </authorList>
    </citation>
    <scope>NUCLEOTIDE SEQUENCE</scope>
    <source>
        <strain evidence="2">ATCC 8492</strain>
    </source>
</reference>
<evidence type="ECO:0000313" key="3">
    <source>
        <dbReference type="Proteomes" id="UP000004110"/>
    </source>
</evidence>
<comment type="caution">
    <text evidence="2">The sequence shown here is derived from an EMBL/GenBank/DDBJ whole genome shotgun (WGS) entry which is preliminary data.</text>
</comment>
<keyword evidence="1" id="KW-0472">Membrane</keyword>
<sequence>MCFSILSNTIMNSSYYVIYEVFFLCCKSIVLKVSRK</sequence>
<keyword evidence="1" id="KW-1133">Transmembrane helix</keyword>
<organism evidence="2 3">
    <name type="scientific">Bacteroides uniformis (strain ATCC 8492 / DSM 6597 / CCUG 4942 / CIP 103695 / JCM 5828 / KCTC 5204 / NCTC 13054 / VPI 0061)</name>
    <dbReference type="NCBI Taxonomy" id="411479"/>
    <lineage>
        <taxon>Bacteria</taxon>
        <taxon>Pseudomonadati</taxon>
        <taxon>Bacteroidota</taxon>
        <taxon>Bacteroidia</taxon>
        <taxon>Bacteroidales</taxon>
        <taxon>Bacteroidaceae</taxon>
        <taxon>Bacteroides</taxon>
    </lineage>
</organism>
<proteinExistence type="predicted"/>
<feature type="transmembrane region" description="Helical" evidence="1">
    <location>
        <begin position="13"/>
        <end position="31"/>
    </location>
</feature>
<dbReference type="AlphaFoldDB" id="A0ABC9NDY3"/>